<dbReference type="PANTHER" id="PTHR10472">
    <property type="entry name" value="D-TYROSYL-TRNA TYR DEACYLASE"/>
    <property type="match status" value="1"/>
</dbReference>
<proteinExistence type="inferred from homology"/>
<feature type="region of interest" description="Disordered" evidence="5">
    <location>
        <begin position="440"/>
        <end position="466"/>
    </location>
</feature>
<evidence type="ECO:0000313" key="7">
    <source>
        <dbReference type="EMBL" id="KAK9918877.1"/>
    </source>
</evidence>
<dbReference type="EC" id="3.1.1.96" evidence="2"/>
<feature type="region of interest" description="Disordered" evidence="5">
    <location>
        <begin position="379"/>
        <end position="421"/>
    </location>
</feature>
<sequence>MAVCRCRKLLNFRIWPSADGSKSWDRSVSQKGFELLLVSQFTLYAMARGNKPDYHLAMPPDQAKEFYLQFLERVRREYQADRVKDGVFGAMMNVCLVNDGPVTLHFDSQNPTGQSSGLLACDNILVPAGRTHRIVTSAWLGDMILAVIGVAVAFNVSVYLVLATFLSENKRKASASNFPELKGLLTKGNTRAAWSRARSSLAARSLSPNSQPLGVLQRLKSLCSPRGGREQLPLFSIECTDFTPCRGNSLYKAHSWPPSNDSSVAFPPPPLRPLSRTSALRDGPSMTSATAAPVPVMSALPEQAAAAGDAAADGAQAKLLRALYKQHYGVVSVTPPEKEPLGAEELSLHCFLEQPLSPCTPLDTSGSLDALMQSPFEGFKLRNPSSASQPKTQTAEATVQPRLPDLGSAKSGLPPDLAPLPPPPPILAFAFAASCPPNFFGSKDGDEDTQPLDCRRQQTSSHRIWR</sequence>
<keyword evidence="6" id="KW-0472">Membrane</keyword>
<comment type="caution">
    <text evidence="7">The sequence shown here is derived from an EMBL/GenBank/DDBJ whole genome shotgun (WGS) entry which is preliminary data.</text>
</comment>
<dbReference type="Proteomes" id="UP001491310">
    <property type="component" value="Unassembled WGS sequence"/>
</dbReference>
<evidence type="ECO:0000256" key="6">
    <source>
        <dbReference type="SAM" id="Phobius"/>
    </source>
</evidence>
<protein>
    <recommendedName>
        <fullName evidence="2">D-aminoacyl-tRNA deacylase</fullName>
        <ecNumber evidence="2">3.1.1.96</ecNumber>
    </recommendedName>
</protein>
<dbReference type="Gene3D" id="3.50.80.10">
    <property type="entry name" value="D-tyrosyl-tRNA(Tyr) deacylase"/>
    <property type="match status" value="1"/>
</dbReference>
<dbReference type="EMBL" id="JALJOT010000001">
    <property type="protein sequence ID" value="KAK9918877.1"/>
    <property type="molecule type" value="Genomic_DNA"/>
</dbReference>
<dbReference type="PANTHER" id="PTHR10472:SF5">
    <property type="entry name" value="D-AMINOACYL-TRNA DEACYLASE 1"/>
    <property type="match status" value="1"/>
</dbReference>
<evidence type="ECO:0000256" key="1">
    <source>
        <dbReference type="ARBA" id="ARBA00009673"/>
    </source>
</evidence>
<keyword evidence="6" id="KW-0812">Transmembrane</keyword>
<evidence type="ECO:0000256" key="3">
    <source>
        <dbReference type="ARBA" id="ARBA00047676"/>
    </source>
</evidence>
<comment type="catalytic activity">
    <reaction evidence="3">
        <text>glycyl-tRNA(Ala) + H2O = tRNA(Ala) + glycine + H(+)</text>
        <dbReference type="Rhea" id="RHEA:53744"/>
        <dbReference type="Rhea" id="RHEA-COMP:9657"/>
        <dbReference type="Rhea" id="RHEA-COMP:13640"/>
        <dbReference type="ChEBI" id="CHEBI:15377"/>
        <dbReference type="ChEBI" id="CHEBI:15378"/>
        <dbReference type="ChEBI" id="CHEBI:57305"/>
        <dbReference type="ChEBI" id="CHEBI:78442"/>
        <dbReference type="ChEBI" id="CHEBI:78522"/>
        <dbReference type="EC" id="3.1.1.96"/>
    </reaction>
</comment>
<dbReference type="Pfam" id="PF02580">
    <property type="entry name" value="Tyr_Deacylase"/>
    <property type="match status" value="1"/>
</dbReference>
<evidence type="ECO:0000256" key="2">
    <source>
        <dbReference type="ARBA" id="ARBA00013056"/>
    </source>
</evidence>
<dbReference type="InterPro" id="IPR023509">
    <property type="entry name" value="DTD-like_sf"/>
</dbReference>
<comment type="catalytic activity">
    <reaction evidence="4">
        <text>a D-aminoacyl-tRNA + H2O = a tRNA + a D-alpha-amino acid + H(+)</text>
        <dbReference type="Rhea" id="RHEA:13953"/>
        <dbReference type="Rhea" id="RHEA-COMP:10123"/>
        <dbReference type="Rhea" id="RHEA-COMP:10124"/>
        <dbReference type="ChEBI" id="CHEBI:15377"/>
        <dbReference type="ChEBI" id="CHEBI:15378"/>
        <dbReference type="ChEBI" id="CHEBI:59871"/>
        <dbReference type="ChEBI" id="CHEBI:78442"/>
        <dbReference type="ChEBI" id="CHEBI:79333"/>
        <dbReference type="EC" id="3.1.1.96"/>
    </reaction>
</comment>
<name>A0ABR2Z3V6_9CHLO</name>
<dbReference type="SUPFAM" id="SSF69500">
    <property type="entry name" value="DTD-like"/>
    <property type="match status" value="1"/>
</dbReference>
<keyword evidence="6" id="KW-1133">Transmembrane helix</keyword>
<evidence type="ECO:0000256" key="5">
    <source>
        <dbReference type="SAM" id="MobiDB-lite"/>
    </source>
</evidence>
<keyword evidence="8" id="KW-1185">Reference proteome</keyword>
<gene>
    <name evidence="7" type="ORF">WJX75_007739</name>
</gene>
<comment type="similarity">
    <text evidence="1">Belongs to the DTD family.</text>
</comment>
<feature type="compositionally biased region" description="Polar residues" evidence="5">
    <location>
        <begin position="383"/>
        <end position="397"/>
    </location>
</feature>
<evidence type="ECO:0000313" key="8">
    <source>
        <dbReference type="Proteomes" id="UP001491310"/>
    </source>
</evidence>
<feature type="transmembrane region" description="Helical" evidence="6">
    <location>
        <begin position="143"/>
        <end position="166"/>
    </location>
</feature>
<evidence type="ECO:0000256" key="4">
    <source>
        <dbReference type="ARBA" id="ARBA00048018"/>
    </source>
</evidence>
<organism evidence="7 8">
    <name type="scientific">Coccomyxa subellipsoidea</name>
    <dbReference type="NCBI Taxonomy" id="248742"/>
    <lineage>
        <taxon>Eukaryota</taxon>
        <taxon>Viridiplantae</taxon>
        <taxon>Chlorophyta</taxon>
        <taxon>core chlorophytes</taxon>
        <taxon>Trebouxiophyceae</taxon>
        <taxon>Trebouxiophyceae incertae sedis</taxon>
        <taxon>Coccomyxaceae</taxon>
        <taxon>Coccomyxa</taxon>
    </lineage>
</organism>
<reference evidence="7 8" key="1">
    <citation type="journal article" date="2024" name="Nat. Commun.">
        <title>Phylogenomics reveals the evolutionary origins of lichenization in chlorophyte algae.</title>
        <authorList>
            <person name="Puginier C."/>
            <person name="Libourel C."/>
            <person name="Otte J."/>
            <person name="Skaloud P."/>
            <person name="Haon M."/>
            <person name="Grisel S."/>
            <person name="Petersen M."/>
            <person name="Berrin J.G."/>
            <person name="Delaux P.M."/>
            <person name="Dal Grande F."/>
            <person name="Keller J."/>
        </authorList>
    </citation>
    <scope>NUCLEOTIDE SEQUENCE [LARGE SCALE GENOMIC DNA]</scope>
    <source>
        <strain evidence="7 8">SAG 216-7</strain>
    </source>
</reference>
<dbReference type="InterPro" id="IPR003732">
    <property type="entry name" value="Daa-tRNA_deacyls_DTD"/>
</dbReference>
<feature type="compositionally biased region" description="Polar residues" evidence="5">
    <location>
        <begin position="457"/>
        <end position="466"/>
    </location>
</feature>
<accession>A0ABR2Z3V6</accession>